<keyword evidence="4 8" id="KW-0808">Transferase</keyword>
<dbReference type="PANTHER" id="PTHR46383">
    <property type="entry name" value="ASPARTATE AMINOTRANSFERASE"/>
    <property type="match status" value="1"/>
</dbReference>
<evidence type="ECO:0000256" key="2">
    <source>
        <dbReference type="ARBA" id="ARBA00007441"/>
    </source>
</evidence>
<sequence length="570" mass="63119">MFGGRKFSINRHTGCPKPMLRRFSNVEPSANGESSIFSTSESTALLCSAGLTSWPSRHRGPSLAPSLSLLPLPPSPPPPAPHVTTPPARAARPRHDAADKDAVHIPARPQARHEADAALDAEIQSKIHRQFRNAHEGHMPHAGLDASRSSTGVVWCTERASEYGFLNEPDSWANLGQGAPEVEDDIEGCFKRPDSISISLAAREYAPTAGIRPLREAVAKLYNEMHRKGKDSLYTWENVAIVPGGRAGLIRIAAVLGNAYLSFFLPDYTAYNEMLSLFKNFAAIPVPLSEEDGYHIHPDKIAEEIARGTSVILTSNPRNPTGRVVANPELAEIQDICRGRATFISDEFYSGYNYTSNCDGTTISAAENVDDVDEDDVLIIDGLTKRFRLPGWRIAWILGPKEYISAIGSCGSYLDGGASHAFQEASIPMLDPTLVQTEMVHLQRHFRDKRDYVVRRLREMGFVIKYVPDSTFYLYVTGMPRSLRGGTELTLDSWLNLEGLPDAIADGLNFFQACLEEKVIVVPGIFFDLNPSRRRDLFDSPCHHFVRFSYGPRMDVLRMGLDGIERVVNK</sequence>
<evidence type="ECO:0000313" key="8">
    <source>
        <dbReference type="EMBL" id="KYK55214.1"/>
    </source>
</evidence>
<dbReference type="SUPFAM" id="SSF53383">
    <property type="entry name" value="PLP-dependent transferases"/>
    <property type="match status" value="1"/>
</dbReference>
<name>A0A151GDR4_DRECN</name>
<proteinExistence type="inferred from homology"/>
<evidence type="ECO:0000256" key="4">
    <source>
        <dbReference type="ARBA" id="ARBA00022679"/>
    </source>
</evidence>
<reference evidence="8 9" key="1">
    <citation type="journal article" date="2016" name="Sci. Rep.">
        <title>Insights into Adaptations to a Near-Obligate Nematode Endoparasitic Lifestyle from the Finished Genome of Drechmeria coniospora.</title>
        <authorList>
            <person name="Zhang L."/>
            <person name="Zhou Z."/>
            <person name="Guo Q."/>
            <person name="Fokkens L."/>
            <person name="Miskei M."/>
            <person name="Pocsi I."/>
            <person name="Zhang W."/>
            <person name="Chen M."/>
            <person name="Wang L."/>
            <person name="Sun Y."/>
            <person name="Donzelli B.G."/>
            <person name="Gibson D.M."/>
            <person name="Nelson D.R."/>
            <person name="Luo J.G."/>
            <person name="Rep M."/>
            <person name="Liu H."/>
            <person name="Yang S."/>
            <person name="Wang J."/>
            <person name="Krasnoff S.B."/>
            <person name="Xu Y."/>
            <person name="Molnar I."/>
            <person name="Lin M."/>
        </authorList>
    </citation>
    <scope>NUCLEOTIDE SEQUENCE [LARGE SCALE GENOMIC DNA]</scope>
    <source>
        <strain evidence="8 9">ARSEF 6962</strain>
    </source>
</reference>
<dbReference type="RefSeq" id="XP_040654566.1">
    <property type="nucleotide sequence ID" value="XM_040804462.1"/>
</dbReference>
<comment type="caution">
    <text evidence="8">The sequence shown here is derived from an EMBL/GenBank/DDBJ whole genome shotgun (WGS) entry which is preliminary data.</text>
</comment>
<dbReference type="Gene3D" id="3.90.1150.10">
    <property type="entry name" value="Aspartate Aminotransferase, domain 1"/>
    <property type="match status" value="1"/>
</dbReference>
<feature type="region of interest" description="Disordered" evidence="6">
    <location>
        <begin position="57"/>
        <end position="95"/>
    </location>
</feature>
<comment type="similarity">
    <text evidence="2">Belongs to the class-I pyridoxal-phosphate-dependent aminotransferase family.</text>
</comment>
<comment type="cofactor">
    <cofactor evidence="1">
        <name>pyridoxal 5'-phosphate</name>
        <dbReference type="ChEBI" id="CHEBI:597326"/>
    </cofactor>
</comment>
<dbReference type="InterPro" id="IPR015422">
    <property type="entry name" value="PyrdxlP-dep_Trfase_small"/>
</dbReference>
<dbReference type="GO" id="GO:0030170">
    <property type="term" value="F:pyridoxal phosphate binding"/>
    <property type="evidence" value="ECO:0007669"/>
    <property type="project" value="InterPro"/>
</dbReference>
<gene>
    <name evidence="8" type="ORF">DCS_07176</name>
</gene>
<keyword evidence="3" id="KW-0032">Aminotransferase</keyword>
<feature type="compositionally biased region" description="Pro residues" evidence="6">
    <location>
        <begin position="71"/>
        <end position="81"/>
    </location>
</feature>
<dbReference type="InParanoid" id="A0A151GDR4"/>
<feature type="domain" description="Aminotransferase class I/classII large" evidence="7">
    <location>
        <begin position="174"/>
        <end position="533"/>
    </location>
</feature>
<dbReference type="Gene3D" id="3.40.640.10">
    <property type="entry name" value="Type I PLP-dependent aspartate aminotransferase-like (Major domain)"/>
    <property type="match status" value="1"/>
</dbReference>
<dbReference type="CDD" id="cd00609">
    <property type="entry name" value="AAT_like"/>
    <property type="match status" value="1"/>
</dbReference>
<evidence type="ECO:0000259" key="7">
    <source>
        <dbReference type="Pfam" id="PF00155"/>
    </source>
</evidence>
<organism evidence="8 9">
    <name type="scientific">Drechmeria coniospora</name>
    <name type="common">Nematophagous fungus</name>
    <name type="synonym">Meria coniospora</name>
    <dbReference type="NCBI Taxonomy" id="98403"/>
    <lineage>
        <taxon>Eukaryota</taxon>
        <taxon>Fungi</taxon>
        <taxon>Dikarya</taxon>
        <taxon>Ascomycota</taxon>
        <taxon>Pezizomycotina</taxon>
        <taxon>Sordariomycetes</taxon>
        <taxon>Hypocreomycetidae</taxon>
        <taxon>Hypocreales</taxon>
        <taxon>Ophiocordycipitaceae</taxon>
        <taxon>Drechmeria</taxon>
    </lineage>
</organism>
<dbReference type="GeneID" id="63719819"/>
<evidence type="ECO:0000256" key="5">
    <source>
        <dbReference type="ARBA" id="ARBA00022898"/>
    </source>
</evidence>
<dbReference type="GO" id="GO:0006520">
    <property type="term" value="P:amino acid metabolic process"/>
    <property type="evidence" value="ECO:0007669"/>
    <property type="project" value="InterPro"/>
</dbReference>
<keyword evidence="9" id="KW-1185">Reference proteome</keyword>
<dbReference type="Pfam" id="PF00155">
    <property type="entry name" value="Aminotran_1_2"/>
    <property type="match status" value="1"/>
</dbReference>
<evidence type="ECO:0000256" key="6">
    <source>
        <dbReference type="SAM" id="MobiDB-lite"/>
    </source>
</evidence>
<accession>A0A151GDR4</accession>
<dbReference type="InterPro" id="IPR050596">
    <property type="entry name" value="AspAT/PAT-like"/>
</dbReference>
<evidence type="ECO:0000256" key="1">
    <source>
        <dbReference type="ARBA" id="ARBA00001933"/>
    </source>
</evidence>
<dbReference type="InterPro" id="IPR015424">
    <property type="entry name" value="PyrdxlP-dep_Trfase"/>
</dbReference>
<feature type="compositionally biased region" description="Low complexity" evidence="6">
    <location>
        <begin position="61"/>
        <end position="70"/>
    </location>
</feature>
<evidence type="ECO:0000313" key="9">
    <source>
        <dbReference type="Proteomes" id="UP000076580"/>
    </source>
</evidence>
<protein>
    <submittedName>
        <fullName evidence="8">Pyridoxal phosphate-dependent transferase, major domain protein</fullName>
    </submittedName>
</protein>
<dbReference type="InterPro" id="IPR015421">
    <property type="entry name" value="PyrdxlP-dep_Trfase_major"/>
</dbReference>
<dbReference type="EMBL" id="LAYC01000003">
    <property type="protein sequence ID" value="KYK55214.1"/>
    <property type="molecule type" value="Genomic_DNA"/>
</dbReference>
<dbReference type="InterPro" id="IPR004839">
    <property type="entry name" value="Aminotransferase_I/II_large"/>
</dbReference>
<dbReference type="STRING" id="98403.A0A151GDR4"/>
<dbReference type="AlphaFoldDB" id="A0A151GDR4"/>
<dbReference type="PANTHER" id="PTHR46383:SF1">
    <property type="entry name" value="ASPARTATE AMINOTRANSFERASE"/>
    <property type="match status" value="1"/>
</dbReference>
<dbReference type="Proteomes" id="UP000076580">
    <property type="component" value="Chromosome 03"/>
</dbReference>
<evidence type="ECO:0000256" key="3">
    <source>
        <dbReference type="ARBA" id="ARBA00022576"/>
    </source>
</evidence>
<keyword evidence="5" id="KW-0663">Pyridoxal phosphate</keyword>
<dbReference type="GO" id="GO:0008483">
    <property type="term" value="F:transaminase activity"/>
    <property type="evidence" value="ECO:0007669"/>
    <property type="project" value="UniProtKB-KW"/>
</dbReference>